<dbReference type="EMBL" id="PKPP01005140">
    <property type="protein sequence ID" value="PWA61287.1"/>
    <property type="molecule type" value="Genomic_DNA"/>
</dbReference>
<feature type="region of interest" description="Disordered" evidence="2">
    <location>
        <begin position="1"/>
        <end position="37"/>
    </location>
</feature>
<name>A0A2U1MJ57_ARTAN</name>
<evidence type="ECO:0000256" key="1">
    <source>
        <dbReference type="SAM" id="Coils"/>
    </source>
</evidence>
<keyword evidence="4" id="KW-1185">Reference proteome</keyword>
<comment type="caution">
    <text evidence="3">The sequence shown here is derived from an EMBL/GenBank/DDBJ whole genome shotgun (WGS) entry which is preliminary data.</text>
</comment>
<organism evidence="3 4">
    <name type="scientific">Artemisia annua</name>
    <name type="common">Sweet wormwood</name>
    <dbReference type="NCBI Taxonomy" id="35608"/>
    <lineage>
        <taxon>Eukaryota</taxon>
        <taxon>Viridiplantae</taxon>
        <taxon>Streptophyta</taxon>
        <taxon>Embryophyta</taxon>
        <taxon>Tracheophyta</taxon>
        <taxon>Spermatophyta</taxon>
        <taxon>Magnoliopsida</taxon>
        <taxon>eudicotyledons</taxon>
        <taxon>Gunneridae</taxon>
        <taxon>Pentapetalae</taxon>
        <taxon>asterids</taxon>
        <taxon>campanulids</taxon>
        <taxon>Asterales</taxon>
        <taxon>Asteraceae</taxon>
        <taxon>Asteroideae</taxon>
        <taxon>Anthemideae</taxon>
        <taxon>Artemisiinae</taxon>
        <taxon>Artemisia</taxon>
    </lineage>
</organism>
<evidence type="ECO:0000256" key="2">
    <source>
        <dbReference type="SAM" id="MobiDB-lite"/>
    </source>
</evidence>
<evidence type="ECO:0000313" key="4">
    <source>
        <dbReference type="Proteomes" id="UP000245207"/>
    </source>
</evidence>
<feature type="compositionally biased region" description="Basic and acidic residues" evidence="2">
    <location>
        <begin position="1"/>
        <end position="15"/>
    </location>
</feature>
<reference evidence="3 4" key="1">
    <citation type="journal article" date="2018" name="Mol. Plant">
        <title>The genome of Artemisia annua provides insight into the evolution of Asteraceae family and artemisinin biosynthesis.</title>
        <authorList>
            <person name="Shen Q."/>
            <person name="Zhang L."/>
            <person name="Liao Z."/>
            <person name="Wang S."/>
            <person name="Yan T."/>
            <person name="Shi P."/>
            <person name="Liu M."/>
            <person name="Fu X."/>
            <person name="Pan Q."/>
            <person name="Wang Y."/>
            <person name="Lv Z."/>
            <person name="Lu X."/>
            <person name="Zhang F."/>
            <person name="Jiang W."/>
            <person name="Ma Y."/>
            <person name="Chen M."/>
            <person name="Hao X."/>
            <person name="Li L."/>
            <person name="Tang Y."/>
            <person name="Lv G."/>
            <person name="Zhou Y."/>
            <person name="Sun X."/>
            <person name="Brodelius P.E."/>
            <person name="Rose J.K.C."/>
            <person name="Tang K."/>
        </authorList>
    </citation>
    <scope>NUCLEOTIDE SEQUENCE [LARGE SCALE GENOMIC DNA]</scope>
    <source>
        <strain evidence="4">cv. Huhao1</strain>
        <tissue evidence="3">Leaf</tissue>
    </source>
</reference>
<feature type="coiled-coil region" evidence="1">
    <location>
        <begin position="100"/>
        <end position="176"/>
    </location>
</feature>
<dbReference type="AlphaFoldDB" id="A0A2U1MJ57"/>
<accession>A0A2U1MJ57</accession>
<sequence>MASPSKVDDKADPNVRKRRSNRGASSTEAGGSRGDVMMATTNPSIFPPDLGSFDDVALSDDVTSWIEPDHGKAPMYMFPPLSHESVSYYEKKIQDITGAFQRCEEQLAVTREEKKKLESELNTLRYENNDLRSKYAGACSSHTYVSEEVNRFKQQASDLANTVASLQREKESLAYEMVWVMREAIPQVVRKVLKSQEFDDEMEKVRTVLVDQGRELGRRELRDLSLATPSVEDRIEPDPIMLEEREIAMAGLKKHDWDCVTELINLPELSTSLLRFVLRDLSGEGPTDAA</sequence>
<protein>
    <submittedName>
        <fullName evidence="3">Uncharacterized protein</fullName>
    </submittedName>
</protein>
<keyword evidence="1" id="KW-0175">Coiled coil</keyword>
<proteinExistence type="predicted"/>
<dbReference type="Gene3D" id="1.20.5.1160">
    <property type="entry name" value="Vasodilator-stimulated phosphoprotein"/>
    <property type="match status" value="1"/>
</dbReference>
<dbReference type="Proteomes" id="UP000245207">
    <property type="component" value="Unassembled WGS sequence"/>
</dbReference>
<evidence type="ECO:0000313" key="3">
    <source>
        <dbReference type="EMBL" id="PWA61287.1"/>
    </source>
</evidence>
<gene>
    <name evidence="3" type="ORF">CTI12_AA374310</name>
</gene>